<proteinExistence type="predicted"/>
<sequence length="69" mass="7124">MSDQNKSQKIEVRGSVDAAKYHAAKALGGENTMFELRAMKPNRGSNAAVANCIVCLICIVCAAGSPAAA</sequence>
<keyword evidence="1" id="KW-0812">Transmembrane</keyword>
<name>A0ABY7QCG7_9ACTN</name>
<organism evidence="2 3">
    <name type="scientific">Kitasatospora cathayae</name>
    <dbReference type="NCBI Taxonomy" id="3004092"/>
    <lineage>
        <taxon>Bacteria</taxon>
        <taxon>Bacillati</taxon>
        <taxon>Actinomycetota</taxon>
        <taxon>Actinomycetes</taxon>
        <taxon>Kitasatosporales</taxon>
        <taxon>Streptomycetaceae</taxon>
        <taxon>Kitasatospora</taxon>
    </lineage>
</organism>
<evidence type="ECO:0000256" key="1">
    <source>
        <dbReference type="SAM" id="Phobius"/>
    </source>
</evidence>
<accession>A0ABY7QCG7</accession>
<dbReference type="RefSeq" id="WP_270149043.1">
    <property type="nucleotide sequence ID" value="NZ_CP115450.1"/>
</dbReference>
<keyword evidence="3" id="KW-1185">Reference proteome</keyword>
<evidence type="ECO:0000313" key="2">
    <source>
        <dbReference type="EMBL" id="WBP90331.1"/>
    </source>
</evidence>
<protein>
    <submittedName>
        <fullName evidence="2">Uncharacterized protein</fullName>
    </submittedName>
</protein>
<keyword evidence="1" id="KW-0472">Membrane</keyword>
<feature type="transmembrane region" description="Helical" evidence="1">
    <location>
        <begin position="47"/>
        <end position="68"/>
    </location>
</feature>
<dbReference type="Proteomes" id="UP001212821">
    <property type="component" value="Chromosome"/>
</dbReference>
<reference evidence="3" key="1">
    <citation type="submission" date="2022-12" db="EMBL/GenBank/DDBJ databases">
        <authorList>
            <person name="Mo P."/>
        </authorList>
    </citation>
    <scope>NUCLEOTIDE SEQUENCE [LARGE SCALE GENOMIC DNA]</scope>
    <source>
        <strain evidence="3">HUAS 3-15</strain>
    </source>
</reference>
<gene>
    <name evidence="2" type="ORF">O1G21_33710</name>
</gene>
<evidence type="ECO:0000313" key="3">
    <source>
        <dbReference type="Proteomes" id="UP001212821"/>
    </source>
</evidence>
<keyword evidence="1" id="KW-1133">Transmembrane helix</keyword>
<dbReference type="EMBL" id="CP115450">
    <property type="protein sequence ID" value="WBP90331.1"/>
    <property type="molecule type" value="Genomic_DNA"/>
</dbReference>